<dbReference type="PANTHER" id="PTHR12914:SF2">
    <property type="entry name" value="DNA REPLICATION COMPLEX GINS PROTEIN PSF1"/>
    <property type="match status" value="1"/>
</dbReference>
<dbReference type="Pfam" id="PF24997">
    <property type="entry name" value="PSF1_C"/>
    <property type="match status" value="1"/>
</dbReference>
<reference evidence="2" key="1">
    <citation type="submission" date="2009-08" db="EMBL/GenBank/DDBJ databases">
        <title>Annotation of Salpingoeca rosetta.</title>
        <authorList>
            <consortium name="The Broad Institute Genome Sequencing Platform"/>
            <person name="Russ C."/>
            <person name="Cuomo C."/>
            <person name="Burger G."/>
            <person name="Gray M.W."/>
            <person name="Holland P.W.H."/>
            <person name="King N."/>
            <person name="Lang F.B.F."/>
            <person name="Roger A.J."/>
            <person name="Ruiz-Trillo I."/>
            <person name="Young S.K."/>
            <person name="Zeng Q."/>
            <person name="Gargeya S."/>
            <person name="Alvarado L."/>
            <person name="Berlin A."/>
            <person name="Chapman S.B."/>
            <person name="Chen Z."/>
            <person name="Freedman E."/>
            <person name="Gellesch M."/>
            <person name="Goldberg J."/>
            <person name="Griggs A."/>
            <person name="Gujja S."/>
            <person name="Heilman E."/>
            <person name="Heiman D."/>
            <person name="Howarth C."/>
            <person name="Mehta T."/>
            <person name="Neiman D."/>
            <person name="Pearson M."/>
            <person name="Roberts A."/>
            <person name="Saif S."/>
            <person name="Shea T."/>
            <person name="Shenoy N."/>
            <person name="Sisk P."/>
            <person name="Stolte C."/>
            <person name="Sykes S."/>
            <person name="White J."/>
            <person name="Yandava C."/>
            <person name="Haas B."/>
            <person name="Nusbaum C."/>
            <person name="Birren B."/>
        </authorList>
    </citation>
    <scope>NUCLEOTIDE SEQUENCE [LARGE SCALE GENOMIC DNA]</scope>
    <source>
        <strain evidence="2">ATCC 50818</strain>
    </source>
</reference>
<proteinExistence type="predicted"/>
<dbReference type="AlphaFoldDB" id="F2UA45"/>
<protein>
    <recommendedName>
        <fullName evidence="1">DNA replication complex GINS protein PSF1 C-terminal domain-containing protein</fullName>
    </recommendedName>
</protein>
<dbReference type="GO" id="GO:1902983">
    <property type="term" value="P:DNA strand elongation involved in mitotic DNA replication"/>
    <property type="evidence" value="ECO:0007669"/>
    <property type="project" value="TreeGrafter"/>
</dbReference>
<evidence type="ECO:0000259" key="1">
    <source>
        <dbReference type="Pfam" id="PF24997"/>
    </source>
</evidence>
<dbReference type="STRING" id="946362.F2UA45"/>
<dbReference type="KEGG" id="sre:PTSG_05328"/>
<dbReference type="Proteomes" id="UP000007799">
    <property type="component" value="Unassembled WGS sequence"/>
</dbReference>
<dbReference type="InParanoid" id="F2UA45"/>
<evidence type="ECO:0000313" key="2">
    <source>
        <dbReference type="EMBL" id="EGD73620.1"/>
    </source>
</evidence>
<dbReference type="GO" id="GO:0000811">
    <property type="term" value="C:GINS complex"/>
    <property type="evidence" value="ECO:0007669"/>
    <property type="project" value="InterPro"/>
</dbReference>
<dbReference type="GeneID" id="16074480"/>
<dbReference type="RefSeq" id="XP_004993901.1">
    <property type="nucleotide sequence ID" value="XM_004993844.1"/>
</dbReference>
<dbReference type="PANTHER" id="PTHR12914">
    <property type="entry name" value="PARTNER OF SLD5"/>
    <property type="match status" value="1"/>
</dbReference>
<dbReference type="InterPro" id="IPR056783">
    <property type="entry name" value="PSF1_C"/>
</dbReference>
<dbReference type="CDD" id="cd21696">
    <property type="entry name" value="GINS_B_Psf1"/>
    <property type="match status" value="1"/>
</dbReference>
<dbReference type="OrthoDB" id="10252587at2759"/>
<feature type="domain" description="DNA replication complex GINS protein PSF1 C-terminal" evidence="1">
    <location>
        <begin position="27"/>
        <end position="76"/>
    </location>
</feature>
<sequence>MRQYNNLLSKYMNDLDIDLTRNLTPPKELDVQVRVLEDAGELDTETGEVISLTRGSEHLLRRADAEQLIRQGVLKHVD</sequence>
<keyword evidence="3" id="KW-1185">Reference proteome</keyword>
<name>F2UA45_SALR5</name>
<organism evidence="3">
    <name type="scientific">Salpingoeca rosetta (strain ATCC 50818 / BSB-021)</name>
    <dbReference type="NCBI Taxonomy" id="946362"/>
    <lineage>
        <taxon>Eukaryota</taxon>
        <taxon>Choanoflagellata</taxon>
        <taxon>Craspedida</taxon>
        <taxon>Salpingoecidae</taxon>
        <taxon>Salpingoeca</taxon>
    </lineage>
</organism>
<dbReference type="EMBL" id="GL832966">
    <property type="protein sequence ID" value="EGD73620.1"/>
    <property type="molecule type" value="Genomic_DNA"/>
</dbReference>
<evidence type="ECO:0000313" key="3">
    <source>
        <dbReference type="Proteomes" id="UP000007799"/>
    </source>
</evidence>
<accession>F2UA45</accession>
<gene>
    <name evidence="2" type="ORF">PTSG_05328</name>
</gene>
<dbReference type="eggNOG" id="KOG3303">
    <property type="taxonomic scope" value="Eukaryota"/>
</dbReference>
<dbReference type="InterPro" id="IPR005339">
    <property type="entry name" value="GINS_Psf1"/>
</dbReference>